<feature type="binding site" evidence="14">
    <location>
        <position position="830"/>
    </location>
    <ligand>
        <name>ATP</name>
        <dbReference type="ChEBI" id="CHEBI:30616"/>
        <label>2</label>
    </ligand>
</feature>
<feature type="binding site" evidence="14">
    <location>
        <position position="842"/>
    </location>
    <ligand>
        <name>Mn(2+)</name>
        <dbReference type="ChEBI" id="CHEBI:29035"/>
        <label>4</label>
    </ligand>
</feature>
<comment type="caution">
    <text evidence="17">The sequence shown here is derived from an EMBL/GenBank/DDBJ whole genome shotgun (WGS) entry which is preliminary data.</text>
</comment>
<feature type="binding site" evidence="14">
    <location>
        <position position="757"/>
    </location>
    <ligand>
        <name>ATP</name>
        <dbReference type="ChEBI" id="CHEBI:30616"/>
        <label>2</label>
    </ligand>
</feature>
<accession>A0ABN2BID4</accession>
<comment type="pathway">
    <text evidence="14">Pyrimidine metabolism; UMP biosynthesis via de novo pathway; (S)-dihydroorotate from bicarbonate: step 1/3.</text>
</comment>
<evidence type="ECO:0000259" key="16">
    <source>
        <dbReference type="PROSITE" id="PS51855"/>
    </source>
</evidence>
<feature type="binding site" evidence="14">
    <location>
        <position position="208"/>
    </location>
    <ligand>
        <name>ATP</name>
        <dbReference type="ChEBI" id="CHEBI:30616"/>
        <label>1</label>
    </ligand>
</feature>
<feature type="binding site" evidence="14">
    <location>
        <position position="299"/>
    </location>
    <ligand>
        <name>Mn(2+)</name>
        <dbReference type="ChEBI" id="CHEBI:29035"/>
        <label>2</label>
    </ligand>
</feature>
<gene>
    <name evidence="14 17" type="primary">carB</name>
    <name evidence="17" type="ORF">GCM10009762_13960</name>
</gene>
<dbReference type="InterPro" id="IPR013815">
    <property type="entry name" value="ATP_grasp_subdomain_1"/>
</dbReference>
<feature type="binding site" evidence="14">
    <location>
        <position position="301"/>
    </location>
    <ligand>
        <name>Mn(2+)</name>
        <dbReference type="ChEBI" id="CHEBI:29035"/>
        <label>2</label>
    </ligand>
</feature>
<dbReference type="InterPro" id="IPR033937">
    <property type="entry name" value="MGS_CPS_CarB"/>
</dbReference>
<dbReference type="NCBIfam" id="NF003671">
    <property type="entry name" value="PRK05294.1"/>
    <property type="match status" value="1"/>
</dbReference>
<dbReference type="SMART" id="SM01096">
    <property type="entry name" value="CPSase_L_D3"/>
    <property type="match status" value="1"/>
</dbReference>
<evidence type="ECO:0000313" key="18">
    <source>
        <dbReference type="Proteomes" id="UP001501288"/>
    </source>
</evidence>
<name>A0ABN2BID4_9MICO</name>
<dbReference type="RefSeq" id="WP_346030130.1">
    <property type="nucleotide sequence ID" value="NZ_BAAANV010000035.1"/>
</dbReference>
<dbReference type="SMART" id="SM00851">
    <property type="entry name" value="MGS"/>
    <property type="match status" value="1"/>
</dbReference>
<evidence type="ECO:0000256" key="10">
    <source>
        <dbReference type="ARBA" id="ARBA00022842"/>
    </source>
</evidence>
<dbReference type="PANTHER" id="PTHR11405:SF53">
    <property type="entry name" value="CARBAMOYL-PHOSPHATE SYNTHASE [AMMONIA], MITOCHONDRIAL"/>
    <property type="match status" value="1"/>
</dbReference>
<dbReference type="Gene3D" id="3.40.50.20">
    <property type="match status" value="2"/>
</dbReference>
<dbReference type="InterPro" id="IPR006275">
    <property type="entry name" value="CPSase_lsu"/>
</dbReference>
<reference evidence="17 18" key="1">
    <citation type="journal article" date="2019" name="Int. J. Syst. Evol. Microbiol.">
        <title>The Global Catalogue of Microorganisms (GCM) 10K type strain sequencing project: providing services to taxonomists for standard genome sequencing and annotation.</title>
        <authorList>
            <consortium name="The Broad Institute Genomics Platform"/>
            <consortium name="The Broad Institute Genome Sequencing Center for Infectious Disease"/>
            <person name="Wu L."/>
            <person name="Ma J."/>
        </authorList>
    </citation>
    <scope>NUCLEOTIDE SEQUENCE [LARGE SCALE GENOMIC DNA]</scope>
    <source>
        <strain evidence="17 18">JCM 14588</strain>
    </source>
</reference>
<feature type="binding site" evidence="14">
    <location>
        <position position="210"/>
    </location>
    <ligand>
        <name>ATP</name>
        <dbReference type="ChEBI" id="CHEBI:30616"/>
        <label>1</label>
    </ligand>
</feature>
<feature type="binding site" evidence="14">
    <location>
        <position position="788"/>
    </location>
    <ligand>
        <name>ATP</name>
        <dbReference type="ChEBI" id="CHEBI:30616"/>
        <label>2</label>
    </ligand>
</feature>
<keyword evidence="6" id="KW-0479">Metal-binding</keyword>
<dbReference type="Gene3D" id="3.30.470.20">
    <property type="entry name" value="ATP-grasp fold, B domain"/>
    <property type="match status" value="2"/>
</dbReference>
<evidence type="ECO:0000256" key="8">
    <source>
        <dbReference type="ARBA" id="ARBA00022741"/>
    </source>
</evidence>
<evidence type="ECO:0000256" key="12">
    <source>
        <dbReference type="ARBA" id="ARBA00023211"/>
    </source>
</evidence>
<keyword evidence="4 14" id="KW-0436">Ligase</keyword>
<evidence type="ECO:0000256" key="1">
    <source>
        <dbReference type="ARBA" id="ARBA00005077"/>
    </source>
</evidence>
<feature type="binding site" evidence="14">
    <location>
        <position position="241"/>
    </location>
    <ligand>
        <name>ATP</name>
        <dbReference type="ChEBI" id="CHEBI:30616"/>
        <label>1</label>
    </ligand>
</feature>
<feature type="binding site" evidence="14">
    <location>
        <position position="762"/>
    </location>
    <ligand>
        <name>ATP</name>
        <dbReference type="ChEBI" id="CHEBI:30616"/>
        <label>2</label>
    </ligand>
</feature>
<feature type="binding site" evidence="14">
    <location>
        <position position="285"/>
    </location>
    <ligand>
        <name>ATP</name>
        <dbReference type="ChEBI" id="CHEBI:30616"/>
        <label>1</label>
    </ligand>
</feature>
<feature type="binding site" evidence="14">
    <location>
        <position position="243"/>
    </location>
    <ligand>
        <name>ATP</name>
        <dbReference type="ChEBI" id="CHEBI:30616"/>
        <label>1</label>
    </ligand>
</feature>
<dbReference type="PROSITE" id="PS00867">
    <property type="entry name" value="CPSASE_2"/>
    <property type="match status" value="2"/>
</dbReference>
<dbReference type="HAMAP" id="MF_01210_B">
    <property type="entry name" value="CPSase_L_chain_B"/>
    <property type="match status" value="1"/>
</dbReference>
<dbReference type="PROSITE" id="PS51855">
    <property type="entry name" value="MGS"/>
    <property type="match status" value="1"/>
</dbReference>
<keyword evidence="7 14" id="KW-0677">Repeat</keyword>
<feature type="binding site" evidence="14">
    <location>
        <position position="301"/>
    </location>
    <ligand>
        <name>Mg(2+)</name>
        <dbReference type="ChEBI" id="CHEBI:18420"/>
        <label>2</label>
    </ligand>
</feature>
<feature type="binding site" evidence="14">
    <location>
        <position position="716"/>
    </location>
    <ligand>
        <name>ATP</name>
        <dbReference type="ChEBI" id="CHEBI:30616"/>
        <label>2</label>
    </ligand>
</feature>
<dbReference type="NCBIfam" id="NF009455">
    <property type="entry name" value="PRK12815.1"/>
    <property type="match status" value="1"/>
</dbReference>
<feature type="binding site" evidence="14">
    <location>
        <position position="830"/>
    </location>
    <ligand>
        <name>Mg(2+)</name>
        <dbReference type="ChEBI" id="CHEBI:18420"/>
        <label>3</label>
    </ligand>
</feature>
<comment type="function">
    <text evidence="14">Large subunit of the glutamine-dependent carbamoyl phosphate synthetase (CPSase). CPSase catalyzes the formation of carbamoyl phosphate from the ammonia moiety of glutamine, carbonate, and phosphate donated by ATP, constituting the first step of 2 biosynthetic pathways, one leading to arginine and/or urea and the other to pyrimidine nucleotides. The large subunit (synthetase) binds the substrates ammonia (free or transferred from glutamine from the small subunit), hydrogencarbonate and ATP and carries out an ATP-coupled ligase reaction, activating hydrogencarbonate by forming carboxy phosphate which reacts with ammonia to form carbamoyl phosphate.</text>
</comment>
<keyword evidence="10" id="KW-0460">Magnesium</keyword>
<evidence type="ECO:0000256" key="11">
    <source>
        <dbReference type="ARBA" id="ARBA00022975"/>
    </source>
</evidence>
<comment type="similarity">
    <text evidence="2 14">Belongs to the CarB family.</text>
</comment>
<dbReference type="InterPro" id="IPR005479">
    <property type="entry name" value="CPAse_ATP-bd"/>
</dbReference>
<evidence type="ECO:0000313" key="17">
    <source>
        <dbReference type="EMBL" id="GAA1541679.1"/>
    </source>
</evidence>
<feature type="binding site" evidence="14">
    <location>
        <position position="844"/>
    </location>
    <ligand>
        <name>Mn(2+)</name>
        <dbReference type="ChEBI" id="CHEBI:29035"/>
        <label>4</label>
    </ligand>
</feature>
<dbReference type="PROSITE" id="PS50975">
    <property type="entry name" value="ATP_GRASP"/>
    <property type="match status" value="2"/>
</dbReference>
<feature type="binding site" evidence="14">
    <location>
        <position position="755"/>
    </location>
    <ligand>
        <name>ATP</name>
        <dbReference type="ChEBI" id="CHEBI:30616"/>
        <label>2</label>
    </ligand>
</feature>
<comment type="cofactor">
    <cofactor evidence="14">
        <name>Mg(2+)</name>
        <dbReference type="ChEBI" id="CHEBI:18420"/>
    </cofactor>
    <cofactor evidence="14">
        <name>Mn(2+)</name>
        <dbReference type="ChEBI" id="CHEBI:29035"/>
    </cofactor>
    <text evidence="14">Binds 4 Mg(2+) or Mn(2+) ions per subunit.</text>
</comment>
<keyword evidence="9 14" id="KW-0067">ATP-binding</keyword>
<evidence type="ECO:0000256" key="2">
    <source>
        <dbReference type="ARBA" id="ARBA00009799"/>
    </source>
</evidence>
<feature type="binding site" evidence="14">
    <location>
        <position position="789"/>
    </location>
    <ligand>
        <name>ATP</name>
        <dbReference type="ChEBI" id="CHEBI:30616"/>
        <label>2</label>
    </ligand>
</feature>
<feature type="binding site" evidence="14">
    <location>
        <position position="285"/>
    </location>
    <ligand>
        <name>Mn(2+)</name>
        <dbReference type="ChEBI" id="CHEBI:29035"/>
        <label>1</label>
    </ligand>
</feature>
<evidence type="ECO:0000256" key="6">
    <source>
        <dbReference type="ARBA" id="ARBA00022723"/>
    </source>
</evidence>
<feature type="binding site" evidence="14">
    <location>
        <position position="830"/>
    </location>
    <ligand>
        <name>Mn(2+)</name>
        <dbReference type="ChEBI" id="CHEBI:29035"/>
        <label>3</label>
    </ligand>
</feature>
<evidence type="ECO:0000256" key="9">
    <source>
        <dbReference type="ARBA" id="ARBA00022840"/>
    </source>
</evidence>
<feature type="binding site" evidence="14">
    <location>
        <position position="175"/>
    </location>
    <ligand>
        <name>ATP</name>
        <dbReference type="ChEBI" id="CHEBI:30616"/>
        <label>1</label>
    </ligand>
</feature>
<organism evidence="17 18">
    <name type="scientific">Dermacoccus barathri</name>
    <dbReference type="NCBI Taxonomy" id="322601"/>
    <lineage>
        <taxon>Bacteria</taxon>
        <taxon>Bacillati</taxon>
        <taxon>Actinomycetota</taxon>
        <taxon>Actinomycetes</taxon>
        <taxon>Micrococcales</taxon>
        <taxon>Dermacoccaceae</taxon>
        <taxon>Dermacoccus</taxon>
    </lineage>
</organism>
<feature type="binding site" evidence="14">
    <location>
        <position position="169"/>
    </location>
    <ligand>
        <name>ATP</name>
        <dbReference type="ChEBI" id="CHEBI:30616"/>
        <label>1</label>
    </ligand>
</feature>
<feature type="binding site" evidence="14">
    <location>
        <position position="842"/>
    </location>
    <ligand>
        <name>Mn(2+)</name>
        <dbReference type="ChEBI" id="CHEBI:29035"/>
        <label>3</label>
    </ligand>
</feature>
<dbReference type="EC" id="6.3.4.16" evidence="14"/>
<dbReference type="EC" id="6.3.5.5" evidence="14"/>
<dbReference type="EMBL" id="BAAANV010000035">
    <property type="protein sequence ID" value="GAA1541679.1"/>
    <property type="molecule type" value="Genomic_DNA"/>
</dbReference>
<feature type="binding site" evidence="14">
    <location>
        <position position="842"/>
    </location>
    <ligand>
        <name>ATP</name>
        <dbReference type="ChEBI" id="CHEBI:30616"/>
        <label>2</label>
    </ligand>
</feature>
<keyword evidence="8 14" id="KW-0547">Nucleotide-binding</keyword>
<evidence type="ECO:0000256" key="7">
    <source>
        <dbReference type="ARBA" id="ARBA00022737"/>
    </source>
</evidence>
<dbReference type="Gene3D" id="3.30.1490.20">
    <property type="entry name" value="ATP-grasp fold, A domain"/>
    <property type="match status" value="1"/>
</dbReference>
<keyword evidence="5 14" id="KW-0028">Amino-acid biosynthesis</keyword>
<dbReference type="Proteomes" id="UP001501288">
    <property type="component" value="Unassembled WGS sequence"/>
</dbReference>
<keyword evidence="3 14" id="KW-0055">Arginine biosynthesis</keyword>
<feature type="binding site" evidence="14">
    <location>
        <position position="842"/>
    </location>
    <ligand>
        <name>Mg(2+)</name>
        <dbReference type="ChEBI" id="CHEBI:18420"/>
        <label>4</label>
    </ligand>
</feature>
<comment type="catalytic activity">
    <reaction evidence="14">
        <text>hydrogencarbonate + L-glutamine + 2 ATP + H2O = carbamoyl phosphate + L-glutamate + 2 ADP + phosphate + 2 H(+)</text>
        <dbReference type="Rhea" id="RHEA:18633"/>
        <dbReference type="ChEBI" id="CHEBI:15377"/>
        <dbReference type="ChEBI" id="CHEBI:15378"/>
        <dbReference type="ChEBI" id="CHEBI:17544"/>
        <dbReference type="ChEBI" id="CHEBI:29985"/>
        <dbReference type="ChEBI" id="CHEBI:30616"/>
        <dbReference type="ChEBI" id="CHEBI:43474"/>
        <dbReference type="ChEBI" id="CHEBI:58228"/>
        <dbReference type="ChEBI" id="CHEBI:58359"/>
        <dbReference type="ChEBI" id="CHEBI:456216"/>
        <dbReference type="EC" id="6.3.5.5"/>
    </reaction>
</comment>
<keyword evidence="11 14" id="KW-0665">Pyrimidine biosynthesis</keyword>
<dbReference type="Pfam" id="PF02142">
    <property type="entry name" value="MGS"/>
    <property type="match status" value="1"/>
</dbReference>
<dbReference type="InterPro" id="IPR005483">
    <property type="entry name" value="CPSase_dom"/>
</dbReference>
<evidence type="ECO:0000259" key="15">
    <source>
        <dbReference type="PROSITE" id="PS50975"/>
    </source>
</evidence>
<feature type="binding site" evidence="14">
    <location>
        <position position="844"/>
    </location>
    <ligand>
        <name>Mg(2+)</name>
        <dbReference type="ChEBI" id="CHEBI:18420"/>
        <label>4</label>
    </ligand>
</feature>
<feature type="binding site" evidence="14">
    <location>
        <position position="299"/>
    </location>
    <ligand>
        <name>Mn(2+)</name>
        <dbReference type="ChEBI" id="CHEBI:29035"/>
        <label>1</label>
    </ligand>
</feature>
<evidence type="ECO:0000256" key="3">
    <source>
        <dbReference type="ARBA" id="ARBA00022571"/>
    </source>
</evidence>
<dbReference type="InterPro" id="IPR036897">
    <property type="entry name" value="CarbamoylP_synth_lsu_oligo_sf"/>
</dbReference>
<dbReference type="Pfam" id="PF25596">
    <property type="entry name" value="CPSase_L_D1"/>
    <property type="match status" value="2"/>
</dbReference>
<dbReference type="InterPro" id="IPR036914">
    <property type="entry name" value="MGS-like_dom_sf"/>
</dbReference>
<feature type="binding site" evidence="14">
    <location>
        <position position="299"/>
    </location>
    <ligand>
        <name>Mg(2+)</name>
        <dbReference type="ChEBI" id="CHEBI:18420"/>
        <label>1</label>
    </ligand>
</feature>
<comment type="subunit">
    <text evidence="14">Composed of two chains; the small (or glutamine) chain promotes the hydrolysis of glutamine to ammonia, which is used by the large (or ammonia) chain to synthesize carbamoyl phosphate. Tetramer of heterodimers (alpha,beta)4.</text>
</comment>
<dbReference type="PRINTS" id="PR00098">
    <property type="entry name" value="CPSASE"/>
</dbReference>
<feature type="binding site" evidence="14">
    <location>
        <position position="215"/>
    </location>
    <ligand>
        <name>ATP</name>
        <dbReference type="ChEBI" id="CHEBI:30616"/>
        <label>1</label>
    </ligand>
</feature>
<feature type="binding site" evidence="14">
    <location>
        <position position="299"/>
    </location>
    <ligand>
        <name>ATP</name>
        <dbReference type="ChEBI" id="CHEBI:30616"/>
        <label>1</label>
    </ligand>
</feature>
<keyword evidence="12" id="KW-0464">Manganese</keyword>
<dbReference type="SUPFAM" id="SSF56059">
    <property type="entry name" value="Glutathione synthetase ATP-binding domain-like"/>
    <property type="match status" value="2"/>
</dbReference>
<evidence type="ECO:0000256" key="4">
    <source>
        <dbReference type="ARBA" id="ARBA00022598"/>
    </source>
</evidence>
<dbReference type="SUPFAM" id="SSF52440">
    <property type="entry name" value="PreATP-grasp domain"/>
    <property type="match status" value="2"/>
</dbReference>
<dbReference type="Gene3D" id="3.40.50.1380">
    <property type="entry name" value="Methylglyoxal synthase-like domain"/>
    <property type="match status" value="1"/>
</dbReference>
<feature type="binding site" evidence="14">
    <location>
        <position position="842"/>
    </location>
    <ligand>
        <name>Mg(2+)</name>
        <dbReference type="ChEBI" id="CHEBI:18420"/>
        <label>3</label>
    </ligand>
</feature>
<protein>
    <recommendedName>
        <fullName evidence="14">Carbamoyl phosphate synthase large chain</fullName>
        <ecNumber evidence="14">6.3.4.16</ecNumber>
        <ecNumber evidence="14">6.3.5.5</ecNumber>
    </recommendedName>
    <alternativeName>
        <fullName evidence="14">Carbamoyl phosphate synthetase ammonia chain</fullName>
    </alternativeName>
</protein>
<dbReference type="PANTHER" id="PTHR11405">
    <property type="entry name" value="CARBAMOYLTRANSFERASE FAMILY MEMBER"/>
    <property type="match status" value="1"/>
</dbReference>
<dbReference type="SUPFAM" id="SSF52335">
    <property type="entry name" value="Methylglyoxal synthase-like"/>
    <property type="match status" value="1"/>
</dbReference>
<feature type="domain" description="ATP-grasp" evidence="15">
    <location>
        <begin position="133"/>
        <end position="328"/>
    </location>
</feature>
<feature type="binding site" evidence="14">
    <location>
        <position position="129"/>
    </location>
    <ligand>
        <name>ATP</name>
        <dbReference type="ChEBI" id="CHEBI:30616"/>
        <label>1</label>
    </ligand>
</feature>
<feature type="region of interest" description="Allosteric domain" evidence="14">
    <location>
        <begin position="953"/>
        <end position="1101"/>
    </location>
</feature>
<dbReference type="Pfam" id="PF02786">
    <property type="entry name" value="CPSase_L_D2"/>
    <property type="match status" value="2"/>
</dbReference>
<dbReference type="PROSITE" id="PS00866">
    <property type="entry name" value="CPSASE_1"/>
    <property type="match status" value="2"/>
</dbReference>
<comment type="catalytic activity">
    <reaction evidence="13 14">
        <text>hydrogencarbonate + NH4(+) + 2 ATP = carbamoyl phosphate + 2 ADP + phosphate + 2 H(+)</text>
        <dbReference type="Rhea" id="RHEA:18029"/>
        <dbReference type="ChEBI" id="CHEBI:15378"/>
        <dbReference type="ChEBI" id="CHEBI:17544"/>
        <dbReference type="ChEBI" id="CHEBI:28938"/>
        <dbReference type="ChEBI" id="CHEBI:30616"/>
        <dbReference type="ChEBI" id="CHEBI:43474"/>
        <dbReference type="ChEBI" id="CHEBI:58228"/>
        <dbReference type="ChEBI" id="CHEBI:456216"/>
        <dbReference type="EC" id="6.3.4.16"/>
    </reaction>
</comment>
<feature type="binding site" evidence="14">
    <location>
        <position position="790"/>
    </location>
    <ligand>
        <name>ATP</name>
        <dbReference type="ChEBI" id="CHEBI:30616"/>
        <label>2</label>
    </ligand>
</feature>
<feature type="binding site" evidence="14">
    <location>
        <position position="787"/>
    </location>
    <ligand>
        <name>ATP</name>
        <dbReference type="ChEBI" id="CHEBI:30616"/>
        <label>2</label>
    </ligand>
</feature>
<dbReference type="CDD" id="cd01424">
    <property type="entry name" value="MGS_CPS_II"/>
    <property type="match status" value="1"/>
</dbReference>
<feature type="binding site" evidence="14">
    <location>
        <position position="176"/>
    </location>
    <ligand>
        <name>ATP</name>
        <dbReference type="ChEBI" id="CHEBI:30616"/>
        <label>1</label>
    </ligand>
</feature>
<proteinExistence type="inferred from homology"/>
<sequence>MPKNTDIKSVLVIGSGPIVIGQAAEFDYSGTQACRVLREEGLRVILVNSNPATIMTDPETADVTYVEPITPEIVASIIEKERPDAVLATLGGQTALNTAIALHKDGVLEKYGCPLIGANVEAIELGEDREKFKGVVERCGAESARSYICHSMDDVLAGAEELGYPVVVRPSFTMGGLGSGFAYDETDLRRIAGAGLQASPTTEVLLEESILGWKEYELEVMRDNVDNVVVVCSIENFDPMGVHTGDSITVAPSLTLTDREYQRMRDVGIAVIREVGVDTGGCNIQFAINPADGRMIVIEMNPRVSRSSALASKATGFPIAKIAAKMAIGYTLDEVPNDITAETPASFEPTLDYIVVKVPRFAFEKFPAADPTLTTTMKSVGEAMALGRNFTEALQKALRSIERKEAQFHWRADDLPTPEMARELLEQAKRPTDGRILLVQQALRGGLSVEEVHEATKIDPWFLDQLQLINEVAEEISRAPQLTPELLRLAKKHGFSDAQLAQLTGMKEDVVRGVRHALGVRPVYKTVDTCAAEFAAQTPYYYSSYDEESEVLPREKPAVIILGSGPNRIGQGIEFDYSCVHASFALRDAGFDTVMVNCNPETVSTDYDTSSRLYFEPLTLEDVLEVVHAEREAGPLAGVIVQLGGQTPLGLARALKAEGVPIVGTSPEAIDLAEDRGAFGRVLAEANLPAPRHGIAYSADEAVEVAREIGFPVLVRPSYVLGGRGMEIVYDDDTLRGYVTRATTASPEHPVLVDRFLDEAIEIDVDCLYDGKEMYLGGIMEHVEEAGIHSGDSACVLPPATLGTEELDRVRASTLALAEGIGVRGLMNVQFALAQDVLYVLEANPRASRTVPFVAKATSVPLAKAAARVMLGSSIADLRAEGMLPPTGDGSHLPLDAPVSVKEAVLPFQRFRTAEGGVVDSLLGPEMRSTGEVMGIDADFATSFAKAMLGSGQGLPRSGNIFVSCANRDKRAMLFPVKRLVDLGFTVLATSGTSDVLRRNGIASTTVRKHSQGQGEDGEKTIVQRILDGEVAMIVNTPSGQDARADGYAIRAAGTSMNAPVITTVQELAAAVQAIEAGMQGEFSVKSLQEHAADLNLFAAR</sequence>
<dbReference type="InterPro" id="IPR016185">
    <property type="entry name" value="PreATP-grasp_dom_sf"/>
</dbReference>
<comment type="pathway">
    <text evidence="1 14">Amino-acid biosynthesis; L-arginine biosynthesis; carbamoyl phosphate from bicarbonate: step 1/1.</text>
</comment>
<feature type="region of interest" description="Carboxyphosphate synthetic domain" evidence="14">
    <location>
        <begin position="1"/>
        <end position="402"/>
    </location>
</feature>
<dbReference type="Pfam" id="PF02787">
    <property type="entry name" value="CPSase_L_D3"/>
    <property type="match status" value="1"/>
</dbReference>
<dbReference type="InterPro" id="IPR005480">
    <property type="entry name" value="CPSase_lsu_oligo"/>
</dbReference>
<feature type="domain" description="MGS-like" evidence="16">
    <location>
        <begin position="953"/>
        <end position="1098"/>
    </location>
</feature>
<feature type="binding site" evidence="14">
    <location>
        <position position="285"/>
    </location>
    <ligand>
        <name>Mg(2+)</name>
        <dbReference type="ChEBI" id="CHEBI:18420"/>
        <label>1</label>
    </ligand>
</feature>
<dbReference type="SUPFAM" id="SSF48108">
    <property type="entry name" value="Carbamoyl phosphate synthetase, large subunit connection domain"/>
    <property type="match status" value="1"/>
</dbReference>
<comment type="domain">
    <text evidence="14">The large subunit is composed of 2 ATP-grasp domains that are involved in binding the 2 ATP molecules needed for carbamoyl phosphate synthesis. The N-terminal ATP-grasp domain (referred to as the carboxyphosphate synthetic component) catalyzes the ATP-dependent phosphorylation of hydrogencarbonate to carboxyphosphate and the subsequent nucleophilic attack by ammonia to form a carbamate intermediate. The C-terminal ATP-grasp domain (referred to as the carbamoyl phosphate synthetic component) then catalyzes the phosphorylation of carbamate with the second ATP to form the end product carbamoyl phosphate. The reactive and unstable enzyme intermediates are sequentially channeled from one active site to the next through the interior of the protein over a distance of at least 96 A.</text>
</comment>
<evidence type="ECO:0000256" key="14">
    <source>
        <dbReference type="HAMAP-Rule" id="MF_01210"/>
    </source>
</evidence>
<dbReference type="NCBIfam" id="TIGR01369">
    <property type="entry name" value="CPSaseII_lrg"/>
    <property type="match status" value="1"/>
</dbReference>
<dbReference type="InterPro" id="IPR011607">
    <property type="entry name" value="MGS-like_dom"/>
</dbReference>
<dbReference type="InterPro" id="IPR011761">
    <property type="entry name" value="ATP-grasp"/>
</dbReference>
<feature type="binding site" evidence="14">
    <location>
        <position position="299"/>
    </location>
    <ligand>
        <name>Mg(2+)</name>
        <dbReference type="ChEBI" id="CHEBI:18420"/>
        <label>2</label>
    </ligand>
</feature>
<dbReference type="Gene3D" id="1.10.1030.10">
    <property type="entry name" value="Carbamoyl-phosphate synthetase, large subunit oligomerisation domain"/>
    <property type="match status" value="1"/>
</dbReference>
<dbReference type="InterPro" id="IPR058047">
    <property type="entry name" value="CPSase_preATP-grasp"/>
</dbReference>
<feature type="domain" description="ATP-grasp" evidence="15">
    <location>
        <begin position="680"/>
        <end position="871"/>
    </location>
</feature>
<evidence type="ECO:0000256" key="13">
    <source>
        <dbReference type="ARBA" id="ARBA00047359"/>
    </source>
</evidence>
<feature type="binding site" evidence="14">
    <location>
        <position position="242"/>
    </location>
    <ligand>
        <name>ATP</name>
        <dbReference type="ChEBI" id="CHEBI:30616"/>
        <label>1</label>
    </ligand>
</feature>
<comment type="caution">
    <text evidence="14">Lacks conserved residue(s) required for the propagation of feature annotation.</text>
</comment>
<evidence type="ECO:0000256" key="5">
    <source>
        <dbReference type="ARBA" id="ARBA00022605"/>
    </source>
</evidence>
<keyword evidence="18" id="KW-1185">Reference proteome</keyword>